<proteinExistence type="inferred from homology"/>
<protein>
    <submittedName>
        <fullName evidence="8">Cobalamin synthesis protein P47K</fullName>
    </submittedName>
</protein>
<gene>
    <name evidence="8" type="ORF">Cflav_PD0575</name>
</gene>
<evidence type="ECO:0000256" key="6">
    <source>
        <dbReference type="ARBA" id="ARBA00049117"/>
    </source>
</evidence>
<dbReference type="STRING" id="320771.Cflav_PD0575"/>
<dbReference type="Pfam" id="PF07683">
    <property type="entry name" value="CobW_C"/>
    <property type="match status" value="1"/>
</dbReference>
<evidence type="ECO:0000256" key="4">
    <source>
        <dbReference type="ARBA" id="ARBA00034320"/>
    </source>
</evidence>
<keyword evidence="3" id="KW-0143">Chaperone</keyword>
<dbReference type="GO" id="GO:0005737">
    <property type="term" value="C:cytoplasm"/>
    <property type="evidence" value="ECO:0007669"/>
    <property type="project" value="TreeGrafter"/>
</dbReference>
<dbReference type="RefSeq" id="WP_007418605.1">
    <property type="nucleotide sequence ID" value="NZ_ABOX02000072.1"/>
</dbReference>
<dbReference type="EMBL" id="ABOX02000072">
    <property type="protein sequence ID" value="EEF57354.1"/>
    <property type="molecule type" value="Genomic_DNA"/>
</dbReference>
<dbReference type="PANTHER" id="PTHR13748:SF62">
    <property type="entry name" value="COBW DOMAIN-CONTAINING PROTEIN"/>
    <property type="match status" value="1"/>
</dbReference>
<comment type="similarity">
    <text evidence="4">Belongs to the SIMIBI class G3E GTPase family. ZNG1 subfamily.</text>
</comment>
<evidence type="ECO:0000256" key="5">
    <source>
        <dbReference type="ARBA" id="ARBA00045658"/>
    </source>
</evidence>
<name>B9XS22_PEDPL</name>
<dbReference type="PANTHER" id="PTHR13748">
    <property type="entry name" value="COBW-RELATED"/>
    <property type="match status" value="1"/>
</dbReference>
<reference evidence="8 9" key="1">
    <citation type="journal article" date="2011" name="J. Bacteriol.">
        <title>Genome sequence of 'Pedosphaera parvula' Ellin514, an aerobic Verrucomicrobial isolate from pasture soil.</title>
        <authorList>
            <person name="Kant R."/>
            <person name="van Passel M.W."/>
            <person name="Sangwan P."/>
            <person name="Palva A."/>
            <person name="Lucas S."/>
            <person name="Copeland A."/>
            <person name="Lapidus A."/>
            <person name="Glavina Del Rio T."/>
            <person name="Dalin E."/>
            <person name="Tice H."/>
            <person name="Bruce D."/>
            <person name="Goodwin L."/>
            <person name="Pitluck S."/>
            <person name="Chertkov O."/>
            <person name="Larimer F.W."/>
            <person name="Land M.L."/>
            <person name="Hauser L."/>
            <person name="Brettin T.S."/>
            <person name="Detter J.C."/>
            <person name="Han S."/>
            <person name="de Vos W.M."/>
            <person name="Janssen P.H."/>
            <person name="Smidt H."/>
        </authorList>
    </citation>
    <scope>NUCLEOTIDE SEQUENCE [LARGE SCALE GENOMIC DNA]</scope>
    <source>
        <strain evidence="8 9">Ellin514</strain>
    </source>
</reference>
<dbReference type="OrthoDB" id="9808822at2"/>
<dbReference type="GO" id="GO:0016787">
    <property type="term" value="F:hydrolase activity"/>
    <property type="evidence" value="ECO:0007669"/>
    <property type="project" value="UniProtKB-KW"/>
</dbReference>
<accession>B9XS22</accession>
<comment type="function">
    <text evidence="5">Zinc chaperone that directly transfers zinc cofactor to target proteins, thereby activating them. Zinc is transferred from the CXCC motif in the GTPase domain to the zinc binding site in target proteins in a process requiring GTP hydrolysis.</text>
</comment>
<keyword evidence="9" id="KW-1185">Reference proteome</keyword>
<dbReference type="InterPro" id="IPR003495">
    <property type="entry name" value="CobW/HypB/UreG_nucleotide-bd"/>
</dbReference>
<keyword evidence="1" id="KW-0547">Nucleotide-binding</keyword>
<organism evidence="8 9">
    <name type="scientific">Pedosphaera parvula (strain Ellin514)</name>
    <dbReference type="NCBI Taxonomy" id="320771"/>
    <lineage>
        <taxon>Bacteria</taxon>
        <taxon>Pseudomonadati</taxon>
        <taxon>Verrucomicrobiota</taxon>
        <taxon>Pedosphaerae</taxon>
        <taxon>Pedosphaerales</taxon>
        <taxon>Pedosphaeraceae</taxon>
        <taxon>Pedosphaera</taxon>
    </lineage>
</organism>
<evidence type="ECO:0000256" key="3">
    <source>
        <dbReference type="ARBA" id="ARBA00023186"/>
    </source>
</evidence>
<dbReference type="AlphaFoldDB" id="B9XS22"/>
<comment type="caution">
    <text evidence="8">The sequence shown here is derived from an EMBL/GenBank/DDBJ whole genome shotgun (WGS) entry which is preliminary data.</text>
</comment>
<evidence type="ECO:0000256" key="2">
    <source>
        <dbReference type="ARBA" id="ARBA00022801"/>
    </source>
</evidence>
<feature type="domain" description="CobW C-terminal" evidence="7">
    <location>
        <begin position="262"/>
        <end position="356"/>
    </location>
</feature>
<dbReference type="CDD" id="cd03112">
    <property type="entry name" value="CobW-like"/>
    <property type="match status" value="1"/>
</dbReference>
<dbReference type="InterPro" id="IPR036627">
    <property type="entry name" value="CobW-likC_sf"/>
</dbReference>
<dbReference type="InterPro" id="IPR011629">
    <property type="entry name" value="CobW-like_C"/>
</dbReference>
<dbReference type="SMART" id="SM00833">
    <property type="entry name" value="CobW_C"/>
    <property type="match status" value="1"/>
</dbReference>
<keyword evidence="2" id="KW-0378">Hydrolase</keyword>
<dbReference type="GO" id="GO:0000166">
    <property type="term" value="F:nucleotide binding"/>
    <property type="evidence" value="ECO:0007669"/>
    <property type="project" value="UniProtKB-KW"/>
</dbReference>
<dbReference type="Gene3D" id="3.40.50.300">
    <property type="entry name" value="P-loop containing nucleotide triphosphate hydrolases"/>
    <property type="match status" value="1"/>
</dbReference>
<dbReference type="Gene3D" id="3.30.1220.10">
    <property type="entry name" value="CobW-like, C-terminal domain"/>
    <property type="match status" value="1"/>
</dbReference>
<dbReference type="InterPro" id="IPR027417">
    <property type="entry name" value="P-loop_NTPase"/>
</dbReference>
<evidence type="ECO:0000256" key="1">
    <source>
        <dbReference type="ARBA" id="ARBA00022741"/>
    </source>
</evidence>
<dbReference type="Pfam" id="PF02492">
    <property type="entry name" value="cobW"/>
    <property type="match status" value="1"/>
</dbReference>
<sequence>MKQKEAVPVTVLTGYLGAGKTTLLNYLLTQKHGYKCAIIINEFGAVSIDNQLVVGADEEILELNNGCLCCRVRGDLIRSLNDLLIKKRKRFDYVIIETTGLADPSPVAHTFMASELAEQMRLDGIVTVVDARHLEKELNDGPEPRAQIAFADVILLNKTDLVTPEELAKVEGRIKSMNPLAKIHRTVKSEIEVGKILNLKARELSAPMPELKQEHHHHDHECGEDCDHDHKHDHDHKCDEHCDHDHDHNHEGHVHHHHDELVKSFYIEEERPLDLKKLEKWLGELLNSLGADIYRSKGVLSIKGMPKRVVFQGVQMMLDSAPDRFWNPGEKKKSQLVFIGRELDEKKIREGFEQCVAE</sequence>
<dbReference type="Proteomes" id="UP000003688">
    <property type="component" value="Unassembled WGS sequence"/>
</dbReference>
<dbReference type="SUPFAM" id="SSF90002">
    <property type="entry name" value="Hypothetical protein YjiA, C-terminal domain"/>
    <property type="match status" value="1"/>
</dbReference>
<dbReference type="InterPro" id="IPR051316">
    <property type="entry name" value="Zinc-reg_GTPase_activator"/>
</dbReference>
<evidence type="ECO:0000313" key="8">
    <source>
        <dbReference type="EMBL" id="EEF57354.1"/>
    </source>
</evidence>
<evidence type="ECO:0000259" key="7">
    <source>
        <dbReference type="SMART" id="SM00833"/>
    </source>
</evidence>
<dbReference type="SUPFAM" id="SSF52540">
    <property type="entry name" value="P-loop containing nucleoside triphosphate hydrolases"/>
    <property type="match status" value="1"/>
</dbReference>
<evidence type="ECO:0000313" key="9">
    <source>
        <dbReference type="Proteomes" id="UP000003688"/>
    </source>
</evidence>
<comment type="catalytic activity">
    <reaction evidence="6">
        <text>GTP + H2O = GDP + phosphate + H(+)</text>
        <dbReference type="Rhea" id="RHEA:19669"/>
        <dbReference type="ChEBI" id="CHEBI:15377"/>
        <dbReference type="ChEBI" id="CHEBI:15378"/>
        <dbReference type="ChEBI" id="CHEBI:37565"/>
        <dbReference type="ChEBI" id="CHEBI:43474"/>
        <dbReference type="ChEBI" id="CHEBI:58189"/>
    </reaction>
    <physiologicalReaction direction="left-to-right" evidence="6">
        <dbReference type="Rhea" id="RHEA:19670"/>
    </physiologicalReaction>
</comment>